<protein>
    <submittedName>
        <fullName evidence="6">PAS domain S-box protein</fullName>
    </submittedName>
</protein>
<keyword evidence="2" id="KW-0808">Transferase</keyword>
<dbReference type="Gene3D" id="3.30.565.10">
    <property type="entry name" value="Histidine kinase-like ATPase, C-terminal domain"/>
    <property type="match status" value="1"/>
</dbReference>
<feature type="domain" description="Histidine kinase" evidence="5">
    <location>
        <begin position="400"/>
        <end position="486"/>
    </location>
</feature>
<evidence type="ECO:0000256" key="2">
    <source>
        <dbReference type="ARBA" id="ARBA00022679"/>
    </source>
</evidence>
<organism evidence="6 7">
    <name type="scientific">Pectobacterium polonicum</name>
    <dbReference type="NCBI Taxonomy" id="2485124"/>
    <lineage>
        <taxon>Bacteria</taxon>
        <taxon>Pseudomonadati</taxon>
        <taxon>Pseudomonadota</taxon>
        <taxon>Gammaproteobacteria</taxon>
        <taxon>Enterobacterales</taxon>
        <taxon>Pectobacteriaceae</taxon>
        <taxon>Pectobacterium</taxon>
    </lineage>
</organism>
<dbReference type="Proteomes" id="UP001059272">
    <property type="component" value="Chromosome"/>
</dbReference>
<dbReference type="InterPro" id="IPR013656">
    <property type="entry name" value="PAS_4"/>
</dbReference>
<evidence type="ECO:0000256" key="1">
    <source>
        <dbReference type="ARBA" id="ARBA00022553"/>
    </source>
</evidence>
<evidence type="ECO:0000313" key="6">
    <source>
        <dbReference type="EMBL" id="UVO06523.1"/>
    </source>
</evidence>
<keyword evidence="3" id="KW-0418">Kinase</keyword>
<dbReference type="CDD" id="cd00130">
    <property type="entry name" value="PAS"/>
    <property type="match status" value="2"/>
</dbReference>
<evidence type="ECO:0000256" key="4">
    <source>
        <dbReference type="ARBA" id="ARBA00023012"/>
    </source>
</evidence>
<dbReference type="SUPFAM" id="SSF55874">
    <property type="entry name" value="ATPase domain of HSP90 chaperone/DNA topoisomerase II/histidine kinase"/>
    <property type="match status" value="1"/>
</dbReference>
<dbReference type="KEGG" id="ppoo:LW347_11290"/>
<dbReference type="Pfam" id="PF02518">
    <property type="entry name" value="HATPase_c"/>
    <property type="match status" value="1"/>
</dbReference>
<dbReference type="PANTHER" id="PTHR24421">
    <property type="entry name" value="NITRATE/NITRITE SENSOR PROTEIN NARX-RELATED"/>
    <property type="match status" value="1"/>
</dbReference>
<keyword evidence="4" id="KW-0902">Two-component regulatory system</keyword>
<keyword evidence="1" id="KW-0597">Phosphoprotein</keyword>
<dbReference type="RefSeq" id="WP_258882354.1">
    <property type="nucleotide sequence ID" value="NZ_CP090065.1"/>
</dbReference>
<dbReference type="CDD" id="cd16917">
    <property type="entry name" value="HATPase_UhpB-NarQ-NarX-like"/>
    <property type="match status" value="1"/>
</dbReference>
<dbReference type="SUPFAM" id="SSF55785">
    <property type="entry name" value="PYP-like sensor domain (PAS domain)"/>
    <property type="match status" value="2"/>
</dbReference>
<dbReference type="PANTHER" id="PTHR24421:SF59">
    <property type="entry name" value="OXYGEN SENSOR HISTIDINE KINASE NREB"/>
    <property type="match status" value="1"/>
</dbReference>
<reference evidence="6" key="1">
    <citation type="submission" date="2021-12" db="EMBL/GenBank/DDBJ databases">
        <title>Genome sequence of novel Pectobacterium sp. causing blackleg.</title>
        <authorList>
            <person name="Wang J."/>
        </authorList>
    </citation>
    <scope>NUCLEOTIDE SEQUENCE</scope>
    <source>
        <strain evidence="6">BY21311</strain>
    </source>
</reference>
<accession>A0AAE9NPB4</accession>
<dbReference type="PROSITE" id="PS50109">
    <property type="entry name" value="HIS_KIN"/>
    <property type="match status" value="1"/>
</dbReference>
<evidence type="ECO:0000313" key="7">
    <source>
        <dbReference type="Proteomes" id="UP001059272"/>
    </source>
</evidence>
<evidence type="ECO:0000256" key="3">
    <source>
        <dbReference type="ARBA" id="ARBA00022777"/>
    </source>
</evidence>
<dbReference type="AlphaFoldDB" id="A0AAE9NPB4"/>
<sequence length="490" mass="55533">MIFTQPFRSDDHAKAPELELVDFAFSRIKDAIYIVNEAQCFCYVNEAASQTLGYSIAEFMQLSIADIDPHWAAEHRSPDWLQAYDSGVGTTFETRHLTRYGMTIPVEVNLTYFQHKGRSYSMCVVRDIRERKHIEQLAYARDQEFRALVENSPDLIIRFDPGLHCLYANPASLKHLEFTVEQLRGRMITELMPGAGCAIRMEQLVQQVVDTRSSAEGEVMEQLGKGDQCHQSIHHIRCVPEFDQCGALVSILTVGRDITAIRYAEKKLVDSHMQLRLLARQREISREEERKHIAQEIHDELGQHLTTIRMSLSLIRMCFAKDNPDMQGHLQRLMQLADQTIQVVRNVSTRLRPNVLNMGLTPALEWLCDEFNRHYSVTCLLRTLGDTLALDDESSTAAFRVAQESLTNVARYAAATQVIVTLDNRDDSIVLRIKDNGKGFDANAKNKNAFGLMSMKERGRMLGGEVIIESAPGTGTQVQLAFPKNGYIRG</sequence>
<evidence type="ECO:0000259" key="5">
    <source>
        <dbReference type="PROSITE" id="PS50109"/>
    </source>
</evidence>
<dbReference type="InterPro" id="IPR011712">
    <property type="entry name" value="Sig_transdc_His_kin_sub3_dim/P"/>
</dbReference>
<dbReference type="SMART" id="SM00091">
    <property type="entry name" value="PAS"/>
    <property type="match status" value="2"/>
</dbReference>
<dbReference type="InterPro" id="IPR050482">
    <property type="entry name" value="Sensor_HK_TwoCompSys"/>
</dbReference>
<dbReference type="InterPro" id="IPR005467">
    <property type="entry name" value="His_kinase_dom"/>
</dbReference>
<dbReference type="GO" id="GO:0000155">
    <property type="term" value="F:phosphorelay sensor kinase activity"/>
    <property type="evidence" value="ECO:0007669"/>
    <property type="project" value="InterPro"/>
</dbReference>
<dbReference type="SMART" id="SM00387">
    <property type="entry name" value="HATPase_c"/>
    <property type="match status" value="1"/>
</dbReference>
<dbReference type="GO" id="GO:0046983">
    <property type="term" value="F:protein dimerization activity"/>
    <property type="evidence" value="ECO:0007669"/>
    <property type="project" value="InterPro"/>
</dbReference>
<dbReference type="InterPro" id="IPR035965">
    <property type="entry name" value="PAS-like_dom_sf"/>
</dbReference>
<dbReference type="Pfam" id="PF08448">
    <property type="entry name" value="PAS_4"/>
    <property type="match status" value="1"/>
</dbReference>
<proteinExistence type="predicted"/>
<dbReference type="InterPro" id="IPR036890">
    <property type="entry name" value="HATPase_C_sf"/>
</dbReference>
<dbReference type="NCBIfam" id="TIGR00229">
    <property type="entry name" value="sensory_box"/>
    <property type="match status" value="2"/>
</dbReference>
<dbReference type="Gene3D" id="1.20.5.1930">
    <property type="match status" value="1"/>
</dbReference>
<dbReference type="GO" id="GO:0016020">
    <property type="term" value="C:membrane"/>
    <property type="evidence" value="ECO:0007669"/>
    <property type="project" value="InterPro"/>
</dbReference>
<dbReference type="Pfam" id="PF07730">
    <property type="entry name" value="HisKA_3"/>
    <property type="match status" value="1"/>
</dbReference>
<gene>
    <name evidence="6" type="ORF">LW347_11290</name>
</gene>
<dbReference type="InterPro" id="IPR000014">
    <property type="entry name" value="PAS"/>
</dbReference>
<dbReference type="Pfam" id="PF13426">
    <property type="entry name" value="PAS_9"/>
    <property type="match status" value="1"/>
</dbReference>
<dbReference type="InterPro" id="IPR003594">
    <property type="entry name" value="HATPase_dom"/>
</dbReference>
<dbReference type="EMBL" id="CP090065">
    <property type="protein sequence ID" value="UVO06523.1"/>
    <property type="molecule type" value="Genomic_DNA"/>
</dbReference>
<name>A0AAE9NPB4_9GAMM</name>
<dbReference type="Gene3D" id="3.30.450.20">
    <property type="entry name" value="PAS domain"/>
    <property type="match status" value="2"/>
</dbReference>